<dbReference type="Proteomes" id="UP000239156">
    <property type="component" value="Unassembled WGS sequence"/>
</dbReference>
<dbReference type="EMBL" id="PKSL01000043">
    <property type="protein sequence ID" value="POW10792.1"/>
    <property type="molecule type" value="Genomic_DNA"/>
</dbReference>
<keyword evidence="2" id="KW-1185">Reference proteome</keyword>
<protein>
    <submittedName>
        <fullName evidence="1">Uncharacterized protein</fullName>
    </submittedName>
</protein>
<dbReference type="AlphaFoldDB" id="A0A2S4VML0"/>
<evidence type="ECO:0000313" key="1">
    <source>
        <dbReference type="EMBL" id="POW10792.1"/>
    </source>
</evidence>
<proteinExistence type="predicted"/>
<name>A0A2S4VML0_9BASI</name>
<organism evidence="1 2">
    <name type="scientific">Puccinia striiformis</name>
    <dbReference type="NCBI Taxonomy" id="27350"/>
    <lineage>
        <taxon>Eukaryota</taxon>
        <taxon>Fungi</taxon>
        <taxon>Dikarya</taxon>
        <taxon>Basidiomycota</taxon>
        <taxon>Pucciniomycotina</taxon>
        <taxon>Pucciniomycetes</taxon>
        <taxon>Pucciniales</taxon>
        <taxon>Pucciniaceae</taxon>
        <taxon>Puccinia</taxon>
    </lineage>
</organism>
<reference evidence="1" key="1">
    <citation type="submission" date="2017-12" db="EMBL/GenBank/DDBJ databases">
        <title>Gene loss provides genomic basis for host adaptation in cereal stripe rust fungi.</title>
        <authorList>
            <person name="Xia C."/>
        </authorList>
    </citation>
    <scope>NUCLEOTIDE SEQUENCE [LARGE SCALE GENOMIC DNA]</scope>
    <source>
        <strain evidence="1">93-210</strain>
    </source>
</reference>
<comment type="caution">
    <text evidence="1">The sequence shown here is derived from an EMBL/GenBank/DDBJ whole genome shotgun (WGS) entry which is preliminary data.</text>
</comment>
<dbReference type="VEuPathDB" id="FungiDB:PSTT_05743"/>
<accession>A0A2S4VML0</accession>
<dbReference type="VEuPathDB" id="FungiDB:PSHT_11883"/>
<sequence length="542" mass="62496">MYLSLCDLMPRLPTGKVRMRYRIVFYLACSTSIKSCKALAEDLPQDHLESYFHWNSEPMSLDDILNPPTHAQSPSFPNDVFTATTDLDRQKHHSSLFEPDPNHRHDIPMAHEGSVTSSASFTSHLVHCENPPREPQLEEATSSGNHMISQNQATPVSQFSDLMNSGTRSLLTTVLKRKRIDPPDYLSVPPSASRLRSQFHQMSDATEIRPVLQNDPILEFNLHEGSNPTVHSSHQTLVSSTQPEGWRMAANPSFKAIQTPTTSRNSIDGSTEEAEIFRGKCLPELKFDISAFFQERETSREEFEKNWPEISRIFNKFPVDRMIIEENGLQEFYGLLPDMTKNPGVEVRDIRYSTRLTLMRDKKNLLLFNRNIWYVYWEKQSDIDFIKLSRKIISRSLKSLLPVFIFYVDMINTIIPRPNQIGEHDHKSELKLALESFVELGSTLHRGRIFNENSERIPNQADKFSREVAAQVSFDHLKYAGGSAFGSTLWKFLEFWMRRHRSSLIDKNSDQKKDFNRTGKSLFNSIFCFTIENLTERLIKAD</sequence>
<evidence type="ECO:0000313" key="2">
    <source>
        <dbReference type="Proteomes" id="UP000239156"/>
    </source>
</evidence>
<gene>
    <name evidence="1" type="ORF">PSTT_05743</name>
</gene>